<dbReference type="GO" id="GO:0046872">
    <property type="term" value="F:metal ion binding"/>
    <property type="evidence" value="ECO:0007669"/>
    <property type="project" value="UniProtKB-KW"/>
</dbReference>
<dbReference type="InterPro" id="IPR029149">
    <property type="entry name" value="Creatin/AminoP/Spt16_N"/>
</dbReference>
<dbReference type="InterPro" id="IPR000587">
    <property type="entry name" value="Creatinase_N"/>
</dbReference>
<comment type="caution">
    <text evidence="7">The sequence shown here is derived from an EMBL/GenBank/DDBJ whole genome shotgun (WGS) entry which is preliminary data.</text>
</comment>
<dbReference type="PANTHER" id="PTHR43763:SF6">
    <property type="entry name" value="XAA-PRO AMINOPEPTIDASE 1"/>
    <property type="match status" value="1"/>
</dbReference>
<protein>
    <submittedName>
        <fullName evidence="7">Aminopeptidase P family protein</fullName>
    </submittedName>
</protein>
<dbReference type="EMBL" id="VUNI01000016">
    <property type="protein sequence ID" value="MST75322.1"/>
    <property type="molecule type" value="Genomic_DNA"/>
</dbReference>
<evidence type="ECO:0000259" key="4">
    <source>
        <dbReference type="Pfam" id="PF00557"/>
    </source>
</evidence>
<keyword evidence="2" id="KW-0479">Metal-binding</keyword>
<evidence type="ECO:0000256" key="3">
    <source>
        <dbReference type="ARBA" id="ARBA00022801"/>
    </source>
</evidence>
<dbReference type="SUPFAM" id="SSF55920">
    <property type="entry name" value="Creatinase/aminopeptidase"/>
    <property type="match status" value="1"/>
</dbReference>
<dbReference type="Gene3D" id="3.40.350.10">
    <property type="entry name" value="Creatinase/prolidase N-terminal domain"/>
    <property type="match status" value="2"/>
</dbReference>
<dbReference type="FunFam" id="3.90.230.10:FF:000009">
    <property type="entry name" value="xaa-Pro aminopeptidase 2"/>
    <property type="match status" value="1"/>
</dbReference>
<evidence type="ECO:0000259" key="6">
    <source>
        <dbReference type="Pfam" id="PF16188"/>
    </source>
</evidence>
<dbReference type="GO" id="GO:0005737">
    <property type="term" value="C:cytoplasm"/>
    <property type="evidence" value="ECO:0007669"/>
    <property type="project" value="UniProtKB-ARBA"/>
</dbReference>
<dbReference type="PANTHER" id="PTHR43763">
    <property type="entry name" value="XAA-PRO AMINOPEPTIDASE 1"/>
    <property type="match status" value="1"/>
</dbReference>
<dbReference type="InterPro" id="IPR032416">
    <property type="entry name" value="Peptidase_M24_C"/>
</dbReference>
<feature type="domain" description="Peptidase M24 C-terminal" evidence="6">
    <location>
        <begin position="536"/>
        <end position="596"/>
    </location>
</feature>
<feature type="domain" description="Creatinase N-terminal" evidence="5">
    <location>
        <begin position="5"/>
        <end position="128"/>
    </location>
</feature>
<keyword evidence="7" id="KW-0031">Aminopeptidase</keyword>
<gene>
    <name evidence="7" type="ORF">FYJ75_09870</name>
</gene>
<accession>A0A6L5YTP1</accession>
<evidence type="ECO:0000313" key="7">
    <source>
        <dbReference type="EMBL" id="MST75322.1"/>
    </source>
</evidence>
<evidence type="ECO:0000256" key="1">
    <source>
        <dbReference type="ARBA" id="ARBA00008766"/>
    </source>
</evidence>
<dbReference type="Pfam" id="PF00557">
    <property type="entry name" value="Peptidase_M24"/>
    <property type="match status" value="1"/>
</dbReference>
<sequence length="596" mass="67574">MIPERLQQLREEMAKRNIAVYIVPTADFHESEYVGEHFKARKFITGFSGSAGTAVITMKEAGLWTDGRYFVQAGEQLKGTTVKLFRVGEEGVPTVNEYVEQVLQEKECIGFDGRVVNGAWGAQLKAIADKKHGSLYVKEDLVDLIWKDRPQLSAEPVRILEEKYSGKSTKDKIADVRKVMEKKGADLHLLTSLYDIAWLLNVRGNDISYVPVVLSYLALSREKCIWFVQESALSEEVKEYLKENQVEVQPYEAFYDYIPQIADDSTILMNAATVNYRICSSIPTSCTILDEIEPTVLMKAIKNKVEVDNTRNAHVKDAVAMCKFMYWLKNNIGKIPMTEISVSDYLADLRAEQEGFLDLSFGTISGYSEHGAICHYSATPESDKELKPEGLLLVDSGGHYKEGTTDITRTFALGPITDEMRRDFTLICRSNMNLANARFLYGCTGQNLDILARGPLWDLGLDFKHGTGHGVGYVLNVHEGPNGFRWRTVAERNDSAVLEEGMITTDEPGIYIEGKYGIRTENELVCRKGEKNEYGQFMYFENITYVPIDLDAIDPKQMTSVEKQRLNDYHANVYRVVSPYLNEEEREWLKVYTRAI</sequence>
<dbReference type="Gene3D" id="3.90.230.10">
    <property type="entry name" value="Creatinase/methionine aminopeptidase superfamily"/>
    <property type="match status" value="1"/>
</dbReference>
<dbReference type="GO" id="GO:0070006">
    <property type="term" value="F:metalloaminopeptidase activity"/>
    <property type="evidence" value="ECO:0007669"/>
    <property type="project" value="InterPro"/>
</dbReference>
<feature type="domain" description="Peptidase M24" evidence="4">
    <location>
        <begin position="309"/>
        <end position="527"/>
    </location>
</feature>
<dbReference type="InterPro" id="IPR000994">
    <property type="entry name" value="Pept_M24"/>
</dbReference>
<dbReference type="SUPFAM" id="SSF53092">
    <property type="entry name" value="Creatinase/prolidase N-terminal domain"/>
    <property type="match status" value="2"/>
</dbReference>
<organism evidence="7 8">
    <name type="scientific">Roseburia porci</name>
    <dbReference type="NCBI Taxonomy" id="2605790"/>
    <lineage>
        <taxon>Bacteria</taxon>
        <taxon>Bacillati</taxon>
        <taxon>Bacillota</taxon>
        <taxon>Clostridia</taxon>
        <taxon>Lachnospirales</taxon>
        <taxon>Lachnospiraceae</taxon>
        <taxon>Roseburia</taxon>
    </lineage>
</organism>
<comment type="similarity">
    <text evidence="1">Belongs to the peptidase M24B family.</text>
</comment>
<evidence type="ECO:0000313" key="8">
    <source>
        <dbReference type="Proteomes" id="UP000474024"/>
    </source>
</evidence>
<dbReference type="Proteomes" id="UP000474024">
    <property type="component" value="Unassembled WGS sequence"/>
</dbReference>
<dbReference type="AlphaFoldDB" id="A0A6L5YTP1"/>
<dbReference type="Pfam" id="PF16188">
    <property type="entry name" value="Peptidase_M24_C"/>
    <property type="match status" value="1"/>
</dbReference>
<dbReference type="InterPro" id="IPR050422">
    <property type="entry name" value="X-Pro_aminopeptidase_P"/>
</dbReference>
<keyword evidence="3" id="KW-0378">Hydrolase</keyword>
<dbReference type="Pfam" id="PF16189">
    <property type="entry name" value="Creatinase_N_2"/>
    <property type="match status" value="1"/>
</dbReference>
<dbReference type="CDD" id="cd01085">
    <property type="entry name" value="APP"/>
    <property type="match status" value="1"/>
</dbReference>
<proteinExistence type="inferred from homology"/>
<dbReference type="InterPro" id="IPR036005">
    <property type="entry name" value="Creatinase/aminopeptidase-like"/>
</dbReference>
<dbReference type="Pfam" id="PF01321">
    <property type="entry name" value="Creatinase_N"/>
    <property type="match status" value="1"/>
</dbReference>
<evidence type="ECO:0000259" key="5">
    <source>
        <dbReference type="Pfam" id="PF01321"/>
    </source>
</evidence>
<keyword evidence="8" id="KW-1185">Reference proteome</keyword>
<name>A0A6L5YTP1_9FIRM</name>
<dbReference type="FunFam" id="3.40.350.10:FF:000003">
    <property type="entry name" value="Xaa-pro aminopeptidase P"/>
    <property type="match status" value="1"/>
</dbReference>
<keyword evidence="7" id="KW-0645">Protease</keyword>
<evidence type="ECO:0000256" key="2">
    <source>
        <dbReference type="ARBA" id="ARBA00022723"/>
    </source>
</evidence>
<dbReference type="RefSeq" id="WP_154430281.1">
    <property type="nucleotide sequence ID" value="NZ_VUNI01000016.1"/>
</dbReference>
<reference evidence="7 8" key="1">
    <citation type="submission" date="2019-08" db="EMBL/GenBank/DDBJ databases">
        <title>In-depth cultivation of the pig gut microbiome towards novel bacterial diversity and tailored functional studies.</title>
        <authorList>
            <person name="Wylensek D."/>
            <person name="Hitch T.C.A."/>
            <person name="Clavel T."/>
        </authorList>
    </citation>
    <scope>NUCLEOTIDE SEQUENCE [LARGE SCALE GENOMIC DNA]</scope>
    <source>
        <strain evidence="7 8">MUC/MUC-530-WT-4D</strain>
    </source>
</reference>
<dbReference type="InterPro" id="IPR033740">
    <property type="entry name" value="Pept_M24B"/>
</dbReference>